<dbReference type="AlphaFoldDB" id="A0A934VVI2"/>
<keyword evidence="2" id="KW-1185">Reference proteome</keyword>
<sequence>MKPFIPKYPDGDISTRYWIESGKNLRIEEYHGPIALSDWRTMTSAITSDPAFSPDHHGLMDFTRASLQMSTNDVIRMGLLMRRQDYLSNGWQLFVVNSSADFGNIRMLSRWARNENRLKIFNRRCDADAWFHRNGSSYPFCVQASPASFGAKRISA</sequence>
<evidence type="ECO:0000313" key="1">
    <source>
        <dbReference type="EMBL" id="MBK1881554.1"/>
    </source>
</evidence>
<protein>
    <submittedName>
        <fullName evidence="1">Uncharacterized protein</fullName>
    </submittedName>
</protein>
<dbReference type="EMBL" id="JAENIJ010000004">
    <property type="protein sequence ID" value="MBK1881554.1"/>
    <property type="molecule type" value="Genomic_DNA"/>
</dbReference>
<gene>
    <name evidence="1" type="ORF">JIN85_03950</name>
</gene>
<dbReference type="Proteomes" id="UP000603141">
    <property type="component" value="Unassembled WGS sequence"/>
</dbReference>
<proteinExistence type="predicted"/>
<comment type="caution">
    <text evidence="1">The sequence shown here is derived from an EMBL/GenBank/DDBJ whole genome shotgun (WGS) entry which is preliminary data.</text>
</comment>
<name>A0A934VVI2_9BACT</name>
<organism evidence="1 2">
    <name type="scientific">Luteolibacter pohnpeiensis</name>
    <dbReference type="NCBI Taxonomy" id="454153"/>
    <lineage>
        <taxon>Bacteria</taxon>
        <taxon>Pseudomonadati</taxon>
        <taxon>Verrucomicrobiota</taxon>
        <taxon>Verrucomicrobiia</taxon>
        <taxon>Verrucomicrobiales</taxon>
        <taxon>Verrucomicrobiaceae</taxon>
        <taxon>Luteolibacter</taxon>
    </lineage>
</organism>
<dbReference type="RefSeq" id="WP_200267861.1">
    <property type="nucleotide sequence ID" value="NZ_JAENIJ010000004.1"/>
</dbReference>
<accession>A0A934VVI2</accession>
<evidence type="ECO:0000313" key="2">
    <source>
        <dbReference type="Proteomes" id="UP000603141"/>
    </source>
</evidence>
<reference evidence="1" key="1">
    <citation type="submission" date="2021-01" db="EMBL/GenBank/DDBJ databases">
        <title>Modified the classification status of verrucomicrobia.</title>
        <authorList>
            <person name="Feng X."/>
        </authorList>
    </citation>
    <scope>NUCLEOTIDE SEQUENCE</scope>
    <source>
        <strain evidence="1">KCTC 22041</strain>
    </source>
</reference>